<dbReference type="Gene3D" id="1.10.287.1060">
    <property type="entry name" value="ESAT-6-like"/>
    <property type="match status" value="1"/>
</dbReference>
<dbReference type="RefSeq" id="WP_197990603.1">
    <property type="nucleotide sequence ID" value="NZ_JACYXC010000001.1"/>
</dbReference>
<dbReference type="InterPro" id="IPR036689">
    <property type="entry name" value="ESAT-6-like_sf"/>
</dbReference>
<sequence>MSVNNLDEIAVQYGSLAAAAESIRNSARRLRGDIETIQGEVARVAESWEGEAHSAYARVQTNWDMQADGLHNTLMKIAALVEQASSDYQTTDKKAATYFDI</sequence>
<dbReference type="Pfam" id="PF06013">
    <property type="entry name" value="WXG100"/>
    <property type="match status" value="1"/>
</dbReference>
<keyword evidence="3" id="KW-1185">Reference proteome</keyword>
<proteinExistence type="inferred from homology"/>
<evidence type="ECO:0000313" key="2">
    <source>
        <dbReference type="EMBL" id="MBH5337294.1"/>
    </source>
</evidence>
<reference evidence="2 3" key="1">
    <citation type="submission" date="2020-09" db="EMBL/GenBank/DDBJ databases">
        <title>Biosynthesis of the nuclear factor of activated T cells inhibitor NFAT-133 and its congeners in Streptomyces pactum.</title>
        <authorList>
            <person name="Zhou W."/>
            <person name="Posri P."/>
            <person name="Abugrain M.E."/>
            <person name="Weisberg A.J."/>
            <person name="Chang J.H."/>
            <person name="Mahmud T."/>
        </authorList>
    </citation>
    <scope>NUCLEOTIDE SEQUENCE [LARGE SCALE GENOMIC DNA]</scope>
    <source>
        <strain evidence="2 3">ATCC 27456</strain>
    </source>
</reference>
<protein>
    <recommendedName>
        <fullName evidence="1">ESAT-6-like protein</fullName>
    </recommendedName>
</protein>
<comment type="similarity">
    <text evidence="1">Belongs to the WXG100 family.</text>
</comment>
<name>A0ABS0NQH7_9ACTN</name>
<evidence type="ECO:0000313" key="3">
    <source>
        <dbReference type="Proteomes" id="UP000807371"/>
    </source>
</evidence>
<dbReference type="NCBIfam" id="TIGR03930">
    <property type="entry name" value="WXG100_ESAT6"/>
    <property type="match status" value="1"/>
</dbReference>
<dbReference type="InterPro" id="IPR010310">
    <property type="entry name" value="T7SS_ESAT-6-like"/>
</dbReference>
<gene>
    <name evidence="2" type="ORF">IHE55_22040</name>
</gene>
<dbReference type="EMBL" id="JACYXC010000001">
    <property type="protein sequence ID" value="MBH5337294.1"/>
    <property type="molecule type" value="Genomic_DNA"/>
</dbReference>
<evidence type="ECO:0000256" key="1">
    <source>
        <dbReference type="RuleBase" id="RU362001"/>
    </source>
</evidence>
<organism evidence="2 3">
    <name type="scientific">Streptomyces pactum</name>
    <dbReference type="NCBI Taxonomy" id="68249"/>
    <lineage>
        <taxon>Bacteria</taxon>
        <taxon>Bacillati</taxon>
        <taxon>Actinomycetota</taxon>
        <taxon>Actinomycetes</taxon>
        <taxon>Kitasatosporales</taxon>
        <taxon>Streptomycetaceae</taxon>
        <taxon>Streptomyces</taxon>
    </lineage>
</organism>
<dbReference type="Proteomes" id="UP000807371">
    <property type="component" value="Unassembled WGS sequence"/>
</dbReference>
<comment type="caution">
    <text evidence="2">The sequence shown here is derived from an EMBL/GenBank/DDBJ whole genome shotgun (WGS) entry which is preliminary data.</text>
</comment>
<accession>A0ABS0NQH7</accession>
<dbReference type="SUPFAM" id="SSF140453">
    <property type="entry name" value="EsxAB dimer-like"/>
    <property type="match status" value="1"/>
</dbReference>